<dbReference type="PROSITE" id="PS51686">
    <property type="entry name" value="SAM_MT_RSMB_NOP"/>
    <property type="match status" value="1"/>
</dbReference>
<dbReference type="Proteomes" id="UP001597511">
    <property type="component" value="Unassembled WGS sequence"/>
</dbReference>
<organism evidence="7 8">
    <name type="scientific">Terrimonas rubra</name>
    <dbReference type="NCBI Taxonomy" id="1035890"/>
    <lineage>
        <taxon>Bacteria</taxon>
        <taxon>Pseudomonadati</taxon>
        <taxon>Bacteroidota</taxon>
        <taxon>Chitinophagia</taxon>
        <taxon>Chitinophagales</taxon>
        <taxon>Chitinophagaceae</taxon>
        <taxon>Terrimonas</taxon>
    </lineage>
</organism>
<dbReference type="InterPro" id="IPR029063">
    <property type="entry name" value="SAM-dependent_MTases_sf"/>
</dbReference>
<dbReference type="PANTHER" id="PTHR22807:SF61">
    <property type="entry name" value="NOL1_NOP2_SUN FAMILY PROTEIN _ ANTITERMINATION NUSB DOMAIN-CONTAINING PROTEIN"/>
    <property type="match status" value="1"/>
</dbReference>
<keyword evidence="4 5" id="KW-0694">RNA-binding</keyword>
<keyword evidence="1 5" id="KW-0489">Methyltransferase</keyword>
<keyword evidence="3 5" id="KW-0949">S-adenosyl-L-methionine</keyword>
<dbReference type="Pfam" id="PF01189">
    <property type="entry name" value="Methyltr_RsmB-F"/>
    <property type="match status" value="1"/>
</dbReference>
<dbReference type="RefSeq" id="WP_386099669.1">
    <property type="nucleotide sequence ID" value="NZ_JBHUOZ010000003.1"/>
</dbReference>
<keyword evidence="8" id="KW-1185">Reference proteome</keyword>
<evidence type="ECO:0000313" key="8">
    <source>
        <dbReference type="Proteomes" id="UP001597511"/>
    </source>
</evidence>
<dbReference type="SUPFAM" id="SSF53335">
    <property type="entry name" value="S-adenosyl-L-methionine-dependent methyltransferases"/>
    <property type="match status" value="1"/>
</dbReference>
<dbReference type="InterPro" id="IPR001678">
    <property type="entry name" value="MeTrfase_RsmB-F_NOP2_dom"/>
</dbReference>
<dbReference type="PRINTS" id="PR02008">
    <property type="entry name" value="RCMTFAMILY"/>
</dbReference>
<evidence type="ECO:0000256" key="3">
    <source>
        <dbReference type="ARBA" id="ARBA00022691"/>
    </source>
</evidence>
<accession>A0ABW6A615</accession>
<proteinExistence type="inferred from homology"/>
<protein>
    <submittedName>
        <fullName evidence="7">Fmu (Sun) domain-containing protein</fullName>
    </submittedName>
</protein>
<gene>
    <name evidence="7" type="ORF">ACFS6H_13515</name>
</gene>
<feature type="binding site" evidence="5">
    <location>
        <position position="288"/>
    </location>
    <ligand>
        <name>S-adenosyl-L-methionine</name>
        <dbReference type="ChEBI" id="CHEBI:59789"/>
    </ligand>
</feature>
<reference evidence="8" key="1">
    <citation type="journal article" date="2019" name="Int. J. Syst. Evol. Microbiol.">
        <title>The Global Catalogue of Microorganisms (GCM) 10K type strain sequencing project: providing services to taxonomists for standard genome sequencing and annotation.</title>
        <authorList>
            <consortium name="The Broad Institute Genomics Platform"/>
            <consortium name="The Broad Institute Genome Sequencing Center for Infectious Disease"/>
            <person name="Wu L."/>
            <person name="Ma J."/>
        </authorList>
    </citation>
    <scope>NUCLEOTIDE SEQUENCE [LARGE SCALE GENOMIC DNA]</scope>
    <source>
        <strain evidence="8">KCTC 23299</strain>
    </source>
</reference>
<evidence type="ECO:0000256" key="2">
    <source>
        <dbReference type="ARBA" id="ARBA00022679"/>
    </source>
</evidence>
<evidence type="ECO:0000259" key="6">
    <source>
        <dbReference type="PROSITE" id="PS51686"/>
    </source>
</evidence>
<feature type="binding site" evidence="5">
    <location>
        <position position="242"/>
    </location>
    <ligand>
        <name>S-adenosyl-L-methionine</name>
        <dbReference type="ChEBI" id="CHEBI:59789"/>
    </ligand>
</feature>
<evidence type="ECO:0000256" key="4">
    <source>
        <dbReference type="ARBA" id="ARBA00022884"/>
    </source>
</evidence>
<feature type="domain" description="SAM-dependent MTase RsmB/NOP-type" evidence="6">
    <location>
        <begin position="112"/>
        <end position="386"/>
    </location>
</feature>
<comment type="caution">
    <text evidence="5">Lacks conserved residue(s) required for the propagation of feature annotation.</text>
</comment>
<evidence type="ECO:0000256" key="5">
    <source>
        <dbReference type="PROSITE-ProRule" id="PRU01023"/>
    </source>
</evidence>
<comment type="similarity">
    <text evidence="5">Belongs to the class I-like SAM-binding methyltransferase superfamily. RsmB/NOP family.</text>
</comment>
<feature type="active site" description="Nucleophile" evidence="5">
    <location>
        <position position="341"/>
    </location>
</feature>
<dbReference type="InterPro" id="IPR023267">
    <property type="entry name" value="RCMT"/>
</dbReference>
<comment type="caution">
    <text evidence="7">The sequence shown here is derived from an EMBL/GenBank/DDBJ whole genome shotgun (WGS) entry which is preliminary data.</text>
</comment>
<evidence type="ECO:0000256" key="1">
    <source>
        <dbReference type="ARBA" id="ARBA00022603"/>
    </source>
</evidence>
<dbReference type="InterPro" id="IPR049560">
    <property type="entry name" value="MeTrfase_RsmB-F_NOP2_cat"/>
</dbReference>
<dbReference type="EMBL" id="JBHUOZ010000003">
    <property type="protein sequence ID" value="MFD2920737.1"/>
    <property type="molecule type" value="Genomic_DNA"/>
</dbReference>
<sequence length="386" mass="43515">MSRFYSYINSATAIIQQYNGAEPLAAFLKKYFTSNKKYGSKDRKQISHLIYCYYRLGKLVVEGDIQERLLAGLFLCSNQPQPILEALRPEQNQHIAASLPEKLAMLSLPLDLSQVFPWHDQLSDLIDAVPFSVSHVRQPYLFIRIRPGYYKTVTTVLQQQQVPFTVMSETCLALPNGTRIEDVISLNKTAVVQDYSSQQVAGLFTLLPHNKPLKVWDCCAASGGKSIMLWDHFMQLDLTVSDIRASILTNLRNRFAEAGIKQFNSFIANAVEPVPQIKDGTIDLVIADVPCSGSGTWSRTPEQLYYFETGKIGEFQKLQQQIVLQTSKAVKAGGYYLYITCSVFKAENETQVALLQEHGFTLVEQQVLKGYEQQADTMFATLLKKN</sequence>
<name>A0ABW6A615_9BACT</name>
<dbReference type="PANTHER" id="PTHR22807">
    <property type="entry name" value="NOP2 YEAST -RELATED NOL1/NOP2/FMU SUN DOMAIN-CONTAINING"/>
    <property type="match status" value="1"/>
</dbReference>
<evidence type="ECO:0000313" key="7">
    <source>
        <dbReference type="EMBL" id="MFD2920737.1"/>
    </source>
</evidence>
<keyword evidence="2 5" id="KW-0808">Transferase</keyword>
<dbReference type="Gene3D" id="3.40.50.150">
    <property type="entry name" value="Vaccinia Virus protein VP39"/>
    <property type="match status" value="1"/>
</dbReference>